<comment type="caution">
    <text evidence="15">The sequence shown here is derived from an EMBL/GenBank/DDBJ whole genome shotgun (WGS) entry which is preliminary data.</text>
</comment>
<dbReference type="GO" id="GO:0015099">
    <property type="term" value="F:nickel cation transmembrane transporter activity"/>
    <property type="evidence" value="ECO:0007669"/>
    <property type="project" value="InterPro"/>
</dbReference>
<dbReference type="Gene3D" id="1.10.3720.10">
    <property type="entry name" value="MetI-like"/>
    <property type="match status" value="1"/>
</dbReference>
<evidence type="ECO:0000256" key="12">
    <source>
        <dbReference type="ARBA" id="ARBA00044774"/>
    </source>
</evidence>
<keyword evidence="5 13" id="KW-0812">Transmembrane</keyword>
<proteinExistence type="inferred from homology"/>
<comment type="subunit">
    <text evidence="11">The complex is composed of two ATP-binding proteins (NikD and NikE), two transmembrane proteins (NikB and NikC) and a solute-binding protein (NikA).</text>
</comment>
<dbReference type="InterPro" id="IPR050045">
    <property type="entry name" value="Opp2B"/>
</dbReference>
<keyword evidence="4" id="KW-0533">Nickel</keyword>
<evidence type="ECO:0000256" key="6">
    <source>
        <dbReference type="ARBA" id="ARBA00022989"/>
    </source>
</evidence>
<evidence type="ECO:0000256" key="9">
    <source>
        <dbReference type="ARBA" id="ARBA00023136"/>
    </source>
</evidence>
<dbReference type="InterPro" id="IPR014156">
    <property type="entry name" value="Nickel_NikB"/>
</dbReference>
<keyword evidence="3" id="KW-1003">Cell membrane</keyword>
<evidence type="ECO:0000256" key="2">
    <source>
        <dbReference type="ARBA" id="ARBA00022448"/>
    </source>
</evidence>
<comment type="subcellular location">
    <subcellularLocation>
        <location evidence="1 13">Cell membrane</location>
        <topology evidence="1 13">Multi-pass membrane protein</topology>
    </subcellularLocation>
</comment>
<dbReference type="PANTHER" id="PTHR43163:SF6">
    <property type="entry name" value="DIPEPTIDE TRANSPORT SYSTEM PERMEASE PROTEIN DPPB-RELATED"/>
    <property type="match status" value="1"/>
</dbReference>
<comment type="similarity">
    <text evidence="10">Belongs to the binding-protein-dependent transport system permease family. OppBC subfamily.</text>
</comment>
<dbReference type="PROSITE" id="PS50928">
    <property type="entry name" value="ABC_TM1"/>
    <property type="match status" value="1"/>
</dbReference>
<keyword evidence="9 13" id="KW-0472">Membrane</keyword>
<gene>
    <name evidence="15" type="ORF">BC351_30660</name>
</gene>
<feature type="transmembrane region" description="Helical" evidence="13">
    <location>
        <begin position="12"/>
        <end position="31"/>
    </location>
</feature>
<keyword evidence="2 13" id="KW-0813">Transport</keyword>
<evidence type="ECO:0000259" key="14">
    <source>
        <dbReference type="PROSITE" id="PS50928"/>
    </source>
</evidence>
<evidence type="ECO:0000256" key="8">
    <source>
        <dbReference type="ARBA" id="ARBA00023112"/>
    </source>
</evidence>
<dbReference type="SUPFAM" id="SSF161098">
    <property type="entry name" value="MetI-like"/>
    <property type="match status" value="1"/>
</dbReference>
<dbReference type="NCBIfam" id="TIGR02789">
    <property type="entry name" value="nickel_nikB"/>
    <property type="match status" value="1"/>
</dbReference>
<evidence type="ECO:0000256" key="11">
    <source>
        <dbReference type="ARBA" id="ARBA00038669"/>
    </source>
</evidence>
<feature type="transmembrane region" description="Helical" evidence="13">
    <location>
        <begin position="106"/>
        <end position="128"/>
    </location>
</feature>
<keyword evidence="8" id="KW-0921">Nickel transport</keyword>
<sequence>MELSSYIGKRLLAIIPLVIFATLLTFILIQLSPVDPAEAYFSASHIQPTKELLAEKRQELGLDRPLYAQYWQSLTQIARLDFGTSYLSNKPVWDEVTLRLPATLQLAFSSIIVTIIVSIGLGYLSAVYSHSWVDYFSKALSFFGASIPQFWLGYLLIFFFAVQLDWLPVNGMGSWKHLILPSLTLSLALIAVYSRLLRASILEQLQEVYVLYARTRGIHEKVIMLKHVMKIAISPVITGLGMNFGKLLTGTIIVEQVFSWPGIGRYFIEAIFNRDIPVVQCYVLLAACAFLLCNLIVDVVQMYMDPRISLKGRTDS</sequence>
<evidence type="ECO:0000313" key="16">
    <source>
        <dbReference type="Proteomes" id="UP000190626"/>
    </source>
</evidence>
<dbReference type="InterPro" id="IPR000515">
    <property type="entry name" value="MetI-like"/>
</dbReference>
<dbReference type="NCBIfam" id="NF045470">
    <property type="entry name" value="Opp2B"/>
    <property type="match status" value="1"/>
</dbReference>
<dbReference type="Pfam" id="PF19300">
    <property type="entry name" value="BPD_transp_1_N"/>
    <property type="match status" value="1"/>
</dbReference>
<evidence type="ECO:0000256" key="1">
    <source>
        <dbReference type="ARBA" id="ARBA00004651"/>
    </source>
</evidence>
<organism evidence="15 16">
    <name type="scientific">Paenibacillus ferrarius</name>
    <dbReference type="NCBI Taxonomy" id="1469647"/>
    <lineage>
        <taxon>Bacteria</taxon>
        <taxon>Bacillati</taxon>
        <taxon>Bacillota</taxon>
        <taxon>Bacilli</taxon>
        <taxon>Bacillales</taxon>
        <taxon>Paenibacillaceae</taxon>
        <taxon>Paenibacillus</taxon>
    </lineage>
</organism>
<protein>
    <recommendedName>
        <fullName evidence="12">Nickel import system permease protein NikB</fullName>
    </recommendedName>
</protein>
<evidence type="ECO:0000313" key="15">
    <source>
        <dbReference type="EMBL" id="OPH54810.1"/>
    </source>
</evidence>
<dbReference type="CDD" id="cd06261">
    <property type="entry name" value="TM_PBP2"/>
    <property type="match status" value="1"/>
</dbReference>
<dbReference type="PANTHER" id="PTHR43163">
    <property type="entry name" value="DIPEPTIDE TRANSPORT SYSTEM PERMEASE PROTEIN DPPB-RELATED"/>
    <property type="match status" value="1"/>
</dbReference>
<accession>A0A1V4HHL1</accession>
<evidence type="ECO:0000256" key="10">
    <source>
        <dbReference type="ARBA" id="ARBA00024202"/>
    </source>
</evidence>
<dbReference type="RefSeq" id="WP_079414816.1">
    <property type="nucleotide sequence ID" value="NZ_MBTG01000020.1"/>
</dbReference>
<dbReference type="Proteomes" id="UP000190626">
    <property type="component" value="Unassembled WGS sequence"/>
</dbReference>
<dbReference type="OrthoDB" id="24153at2"/>
<feature type="transmembrane region" description="Helical" evidence="13">
    <location>
        <begin position="231"/>
        <end position="254"/>
    </location>
</feature>
<dbReference type="STRING" id="1469647.BC351_30660"/>
<name>A0A1V4HHL1_9BACL</name>
<dbReference type="EMBL" id="MBTG01000020">
    <property type="protein sequence ID" value="OPH54810.1"/>
    <property type="molecule type" value="Genomic_DNA"/>
</dbReference>
<evidence type="ECO:0000256" key="5">
    <source>
        <dbReference type="ARBA" id="ARBA00022692"/>
    </source>
</evidence>
<keyword evidence="7" id="KW-0406">Ion transport</keyword>
<dbReference type="InterPro" id="IPR035906">
    <property type="entry name" value="MetI-like_sf"/>
</dbReference>
<dbReference type="Pfam" id="PF00528">
    <property type="entry name" value="BPD_transp_1"/>
    <property type="match status" value="1"/>
</dbReference>
<feature type="domain" description="ABC transmembrane type-1" evidence="14">
    <location>
        <begin position="100"/>
        <end position="301"/>
    </location>
</feature>
<evidence type="ECO:0000256" key="7">
    <source>
        <dbReference type="ARBA" id="ARBA00023065"/>
    </source>
</evidence>
<evidence type="ECO:0000256" key="13">
    <source>
        <dbReference type="RuleBase" id="RU363032"/>
    </source>
</evidence>
<keyword evidence="16" id="KW-1185">Reference proteome</keyword>
<dbReference type="GO" id="GO:0005886">
    <property type="term" value="C:plasma membrane"/>
    <property type="evidence" value="ECO:0007669"/>
    <property type="project" value="UniProtKB-SubCell"/>
</dbReference>
<feature type="transmembrane region" description="Helical" evidence="13">
    <location>
        <begin position="174"/>
        <end position="193"/>
    </location>
</feature>
<evidence type="ECO:0000256" key="4">
    <source>
        <dbReference type="ARBA" id="ARBA00022596"/>
    </source>
</evidence>
<feature type="transmembrane region" description="Helical" evidence="13">
    <location>
        <begin position="140"/>
        <end position="162"/>
    </location>
</feature>
<dbReference type="AlphaFoldDB" id="A0A1V4HHL1"/>
<reference evidence="16" key="1">
    <citation type="submission" date="2016-07" db="EMBL/GenBank/DDBJ databases">
        <authorList>
            <person name="Florea S."/>
            <person name="Webb J.S."/>
            <person name="Jaromczyk J."/>
            <person name="Schardl C.L."/>
        </authorList>
    </citation>
    <scope>NUCLEOTIDE SEQUENCE [LARGE SCALE GENOMIC DNA]</scope>
    <source>
        <strain evidence="16">CY1</strain>
    </source>
</reference>
<feature type="transmembrane region" description="Helical" evidence="13">
    <location>
        <begin position="282"/>
        <end position="304"/>
    </location>
</feature>
<keyword evidence="6 13" id="KW-1133">Transmembrane helix</keyword>
<dbReference type="InterPro" id="IPR045621">
    <property type="entry name" value="BPD_transp_1_N"/>
</dbReference>
<evidence type="ECO:0000256" key="3">
    <source>
        <dbReference type="ARBA" id="ARBA00022475"/>
    </source>
</evidence>